<feature type="compositionally biased region" description="Polar residues" evidence="1">
    <location>
        <begin position="94"/>
        <end position="110"/>
    </location>
</feature>
<dbReference type="Proteomes" id="UP001303046">
    <property type="component" value="Unassembled WGS sequence"/>
</dbReference>
<keyword evidence="3" id="KW-1185">Reference proteome</keyword>
<accession>A0ABR1EPV3</accession>
<comment type="caution">
    <text evidence="2">The sequence shown here is derived from an EMBL/GenBank/DDBJ whole genome shotgun (WGS) entry which is preliminary data.</text>
</comment>
<gene>
    <name evidence="2" type="primary">Necator_chrX.g24945</name>
    <name evidence="2" type="ORF">RB195_024780</name>
</gene>
<evidence type="ECO:0000256" key="1">
    <source>
        <dbReference type="SAM" id="MobiDB-lite"/>
    </source>
</evidence>
<evidence type="ECO:0000313" key="2">
    <source>
        <dbReference type="EMBL" id="KAK6764583.1"/>
    </source>
</evidence>
<name>A0ABR1EPV3_NECAM</name>
<reference evidence="2 3" key="1">
    <citation type="submission" date="2023-08" db="EMBL/GenBank/DDBJ databases">
        <title>A Necator americanus chromosomal reference genome.</title>
        <authorList>
            <person name="Ilik V."/>
            <person name="Petrzelkova K.J."/>
            <person name="Pardy F."/>
            <person name="Fuh T."/>
            <person name="Niatou-Singa F.S."/>
            <person name="Gouil Q."/>
            <person name="Baker L."/>
            <person name="Ritchie M.E."/>
            <person name="Jex A.R."/>
            <person name="Gazzola D."/>
            <person name="Li H."/>
            <person name="Toshio Fujiwara R."/>
            <person name="Zhan B."/>
            <person name="Aroian R.V."/>
            <person name="Pafco B."/>
            <person name="Schwarz E.M."/>
        </authorList>
    </citation>
    <scope>NUCLEOTIDE SEQUENCE [LARGE SCALE GENOMIC DNA]</scope>
    <source>
        <strain evidence="2 3">Aroian</strain>
        <tissue evidence="2">Whole animal</tissue>
    </source>
</reference>
<protein>
    <submittedName>
        <fullName evidence="2">Uncharacterized protein</fullName>
    </submittedName>
</protein>
<sequence length="110" mass="12900">MKIEEQFNHHNGAQKRSYHQKELVWVRDYRPGHEKWIPARVKNRHGRAAYDVLTEEDDFFQDAAQPWYGKDDCRRHEQCQGSSTNYRAADNDETSSTTLTVSSIATRSEN</sequence>
<evidence type="ECO:0000313" key="3">
    <source>
        <dbReference type="Proteomes" id="UP001303046"/>
    </source>
</evidence>
<organism evidence="2 3">
    <name type="scientific">Necator americanus</name>
    <name type="common">Human hookworm</name>
    <dbReference type="NCBI Taxonomy" id="51031"/>
    <lineage>
        <taxon>Eukaryota</taxon>
        <taxon>Metazoa</taxon>
        <taxon>Ecdysozoa</taxon>
        <taxon>Nematoda</taxon>
        <taxon>Chromadorea</taxon>
        <taxon>Rhabditida</taxon>
        <taxon>Rhabditina</taxon>
        <taxon>Rhabditomorpha</taxon>
        <taxon>Strongyloidea</taxon>
        <taxon>Ancylostomatidae</taxon>
        <taxon>Bunostominae</taxon>
        <taxon>Necator</taxon>
    </lineage>
</organism>
<proteinExistence type="predicted"/>
<dbReference type="EMBL" id="JAVFWL010000006">
    <property type="protein sequence ID" value="KAK6764583.1"/>
    <property type="molecule type" value="Genomic_DNA"/>
</dbReference>
<feature type="region of interest" description="Disordered" evidence="1">
    <location>
        <begin position="84"/>
        <end position="110"/>
    </location>
</feature>